<keyword evidence="16" id="KW-0511">Multifunctional enzyme</keyword>
<dbReference type="EC" id="2.7.7.50" evidence="5"/>
<dbReference type="GO" id="GO:0050355">
    <property type="term" value="F:inorganic triphosphate phosphatase activity"/>
    <property type="evidence" value="ECO:0007669"/>
    <property type="project" value="InterPro"/>
</dbReference>
<proteinExistence type="inferred from homology"/>
<comment type="catalytic activity">
    <reaction evidence="21">
        <text>a 5'-end diphospho-ribonucleoside in mRNA + GTP + H(+) = a 5'-end (5'-triphosphoguanosine)-ribonucleoside in mRNA + diphosphate</text>
        <dbReference type="Rhea" id="RHEA:67012"/>
        <dbReference type="Rhea" id="RHEA-COMP:17165"/>
        <dbReference type="Rhea" id="RHEA-COMP:17166"/>
        <dbReference type="ChEBI" id="CHEBI:15378"/>
        <dbReference type="ChEBI" id="CHEBI:33019"/>
        <dbReference type="ChEBI" id="CHEBI:37565"/>
        <dbReference type="ChEBI" id="CHEBI:167616"/>
        <dbReference type="ChEBI" id="CHEBI:167617"/>
        <dbReference type="EC" id="2.7.7.50"/>
    </reaction>
</comment>
<keyword evidence="10" id="KW-0548">Nucleotidyltransferase</keyword>
<evidence type="ECO:0000259" key="22">
    <source>
        <dbReference type="PROSITE" id="PS51562"/>
    </source>
</evidence>
<dbReference type="GO" id="GO:0004484">
    <property type="term" value="F:mRNA guanylyltransferase activity"/>
    <property type="evidence" value="ECO:0007669"/>
    <property type="project" value="UniProtKB-EC"/>
</dbReference>
<comment type="similarity">
    <text evidence="3">In the N-terminal section; belongs to the dsDNA virus mRNA guanylyltransferase family.</text>
</comment>
<dbReference type="InterPro" id="IPR039753">
    <property type="entry name" value="RG7MT1"/>
</dbReference>
<keyword evidence="24" id="KW-1185">Reference proteome</keyword>
<evidence type="ECO:0000256" key="18">
    <source>
        <dbReference type="ARBA" id="ARBA00033175"/>
    </source>
</evidence>
<evidence type="ECO:0000256" key="5">
    <source>
        <dbReference type="ARBA" id="ARBA00012475"/>
    </source>
</evidence>
<dbReference type="Gene3D" id="3.40.50.150">
    <property type="entry name" value="Vaccinia Virus protein VP39"/>
    <property type="match status" value="1"/>
</dbReference>
<feature type="domain" description="MRNA cap 0 methyltransferase" evidence="22">
    <location>
        <begin position="586"/>
        <end position="872"/>
    </location>
</feature>
<evidence type="ECO:0000256" key="10">
    <source>
        <dbReference type="ARBA" id="ARBA00022695"/>
    </source>
</evidence>
<keyword evidence="13" id="KW-0460">Magnesium</keyword>
<evidence type="ECO:0000256" key="12">
    <source>
        <dbReference type="ARBA" id="ARBA00022801"/>
    </source>
</evidence>
<dbReference type="EC" id="3.6.1.74" evidence="20"/>
<evidence type="ECO:0000313" key="23">
    <source>
        <dbReference type="EMBL" id="AKR04297.1"/>
    </source>
</evidence>
<dbReference type="GO" id="GO:0140818">
    <property type="term" value="F:mRNA 5'-triphosphate monophosphatase activity"/>
    <property type="evidence" value="ECO:0007669"/>
    <property type="project" value="UniProtKB-EC"/>
</dbReference>
<dbReference type="InterPro" id="IPR029063">
    <property type="entry name" value="SAM-dependent_MTases_sf"/>
</dbReference>
<evidence type="ECO:0000256" key="1">
    <source>
        <dbReference type="ARBA" id="ARBA00001946"/>
    </source>
</evidence>
<evidence type="ECO:0000313" key="24">
    <source>
        <dbReference type="Proteomes" id="UP000105007"/>
    </source>
</evidence>
<evidence type="ECO:0000256" key="9">
    <source>
        <dbReference type="ARBA" id="ARBA00022691"/>
    </source>
</evidence>
<evidence type="ECO:0000256" key="17">
    <source>
        <dbReference type="ARBA" id="ARBA00030246"/>
    </source>
</evidence>
<name>A0A0H4Y1K2_9POXV</name>
<evidence type="ECO:0000256" key="8">
    <source>
        <dbReference type="ARBA" id="ARBA00022679"/>
    </source>
</evidence>
<evidence type="ECO:0000256" key="11">
    <source>
        <dbReference type="ARBA" id="ARBA00022723"/>
    </source>
</evidence>
<keyword evidence="8" id="KW-0808">Transferase</keyword>
<dbReference type="PROSITE" id="PS51562">
    <property type="entry name" value="RNA_CAP0_MT"/>
    <property type="match status" value="1"/>
</dbReference>
<dbReference type="InterPro" id="IPR046430">
    <property type="entry name" value="MCEL_TPase_sf"/>
</dbReference>
<accession>A0A0H4Y1K2</accession>
<dbReference type="KEGG" id="vg:25392340"/>
<dbReference type="GO" id="GO:0044423">
    <property type="term" value="C:virion component"/>
    <property type="evidence" value="ECO:0007669"/>
    <property type="project" value="UniProtKB-KW"/>
</dbReference>
<evidence type="ECO:0000256" key="13">
    <source>
        <dbReference type="ARBA" id="ARBA00022842"/>
    </source>
</evidence>
<dbReference type="GO" id="GO:0004651">
    <property type="term" value="F:polynucleotide 5'-phosphatase activity"/>
    <property type="evidence" value="ECO:0007669"/>
    <property type="project" value="InterPro"/>
</dbReference>
<keyword evidence="11" id="KW-0479">Metal-binding</keyword>
<dbReference type="SUPFAM" id="SSF53335">
    <property type="entry name" value="S-adenosyl-L-methionine-dependent methyltransferases"/>
    <property type="match status" value="1"/>
</dbReference>
<evidence type="ECO:0000256" key="6">
    <source>
        <dbReference type="ARBA" id="ARBA00020120"/>
    </source>
</evidence>
<keyword evidence="14" id="KW-0946">Virion</keyword>
<dbReference type="EC" id="2.1.1.56" evidence="4"/>
<evidence type="ECO:0000256" key="21">
    <source>
        <dbReference type="ARBA" id="ARBA00044679"/>
    </source>
</evidence>
<evidence type="ECO:0000256" key="19">
    <source>
        <dbReference type="ARBA" id="ARBA00033397"/>
    </source>
</evidence>
<evidence type="ECO:0000256" key="14">
    <source>
        <dbReference type="ARBA" id="ARBA00022844"/>
    </source>
</evidence>
<sequence>MNNTGSEIVAEYGKMYEKIRESNMDLEITELEFTQFDPSLLSLSKMFSNPNIKPLTDSYLEYILNKTSDEGNNIKIRIRIDFAVVGGLELNNKQLLDYVEHGCWESKETKDIWLSPDEFGRITSATEKQGTYINKVIQSGKINMIFVNRARVKFSDFVVDFKLKRKLGNCRQGNISNLYKSVNNAMYPPNPSLEIEHTGQFKKPWKDVKLEFTKVISWIIGHPIEEILTTTTPLFKIIPTSVITPAYLMNSIDPTQHKLTPKINGVGVMFKIDKKHVLVQQMLGPKVISIWRYKHLLTVTEDIYGSGEFIFDSDHSKCIYPYMILGHDVSTYKWEVQDCANLPYDHVLIKSKQWTGPFNDITDMLTAIYEMTVSKHSYETDGLILSSSYRHGKCDYKIKATSDIDIVGKVRFTYAGKSDPRQMATDGMILTVDYMSKNATNELVKINDNRIKLSPEFDYLNDIFCVKTTRVDPQLVKLSHAVVPIGFICEYDVRTKEIMIRLTKSSTHLWTKYLGNNWTTIQTIQHSVPILADLKLLSKWIKSPEARDHTVLQDVKINGTKSMNEMDDGLDPDRLNPKTTYFKENRIRSPLGYISNFVKSLLISLYASKMFYSNSKKARVCSIDFGNGADLTKYFYAGIQELIATDPDSAAIDTAHDRYMKLNKNEKSNYYRFNYLKTSIRNENFVSVIRTVTDQLNFDVIDWQFAAHFSWNHKHIQNIMHSLCEITKPGGRVLITTMNGKGLESILDKDDSVTFKIHPIEPTGYTTITKTSPTTFSVLTPLTTTTAMTEYIIDPDQMIKTFYDYGFVLLDQGRFDEVFNINVPFFKAGSLLETRPSTASFFAQQRGVVHDIKNTQLDQLLKYYIYMVFQRGT</sequence>
<comment type="cofactor">
    <cofactor evidence="1">
        <name>Mg(2+)</name>
        <dbReference type="ChEBI" id="CHEBI:18420"/>
    </cofactor>
</comment>
<evidence type="ECO:0000256" key="15">
    <source>
        <dbReference type="ARBA" id="ARBA00022884"/>
    </source>
</evidence>
<organism evidence="23 24">
    <name type="scientific">Salmon gill poxvirus</name>
    <dbReference type="NCBI Taxonomy" id="1680908"/>
    <lineage>
        <taxon>Viruses</taxon>
        <taxon>Varidnaviria</taxon>
        <taxon>Bamfordvirae</taxon>
        <taxon>Nucleocytoviricota</taxon>
        <taxon>Pokkesviricetes</taxon>
        <taxon>Chitovirales</taxon>
        <taxon>Poxviridae</taxon>
        <taxon>Chordopoxvirinae</taxon>
        <taxon>Salmonpoxvirus</taxon>
        <taxon>Salmonpoxvirus gillpox</taxon>
        <taxon>Salmon gillpox virus</taxon>
    </lineage>
</organism>
<dbReference type="GO" id="GO:0046872">
    <property type="term" value="F:metal ion binding"/>
    <property type="evidence" value="ECO:0007669"/>
    <property type="project" value="UniProtKB-KW"/>
</dbReference>
<keyword evidence="12" id="KW-0378">Hydrolase</keyword>
<evidence type="ECO:0000256" key="4">
    <source>
        <dbReference type="ARBA" id="ARBA00011926"/>
    </source>
</evidence>
<dbReference type="InterPro" id="IPR048426">
    <property type="entry name" value="MCEL_GT_OB"/>
</dbReference>
<dbReference type="GO" id="GO:0003723">
    <property type="term" value="F:RNA binding"/>
    <property type="evidence" value="ECO:0007669"/>
    <property type="project" value="UniProtKB-KW"/>
</dbReference>
<dbReference type="InterPro" id="IPR019602">
    <property type="entry name" value="MCEL_TPase"/>
</dbReference>
<keyword evidence="15" id="KW-0694">RNA-binding</keyword>
<dbReference type="Gene3D" id="2.40.50.830">
    <property type="match status" value="1"/>
</dbReference>
<reference evidence="23 24" key="1">
    <citation type="journal article" date="2015" name="J. Virol.">
        <title>Salmon gill poxvirus, the deepest representative of the Chordopoxvirinae.</title>
        <authorList>
            <person name="Gjessing M.C."/>
            <person name="Yutin N."/>
            <person name="Tengs T."/>
            <person name="Senkevich T."/>
            <person name="Koonin E.V."/>
            <person name="Ronning H.P."/>
            <person name="Alarson M."/>
            <person name="Ylving S."/>
            <person name="Lie K.-I."/>
            <person name="Saure B."/>
            <person name="Tran L."/>
            <person name="Moss B."/>
            <person name="Dale O.B."/>
        </authorList>
    </citation>
    <scope>NUCLEOTIDE SEQUENCE [LARGE SCALE GENOMIC DNA]</scope>
    <source>
        <strain evidence="23">2012-04-F277-L3G</strain>
    </source>
</reference>
<protein>
    <recommendedName>
        <fullName evidence="6">mRNA-capping enzyme catalytic subunit</fullName>
        <ecNumber evidence="4">2.1.1.56</ecNumber>
        <ecNumber evidence="5">2.7.7.50</ecNumber>
        <ecNumber evidence="20">3.6.1.74</ecNumber>
    </recommendedName>
    <alternativeName>
        <fullName evidence="19">Virus termination factor large subunit</fullName>
    </alternativeName>
    <alternativeName>
        <fullName evidence="17">mRNA-capping enzyme 97 kDa subunit</fullName>
    </alternativeName>
    <alternativeName>
        <fullName evidence="18">mRNA-capping enzyme large subunit</fullName>
    </alternativeName>
</protein>
<dbReference type="Pfam" id="PF21005">
    <property type="entry name" value="OB_MCEL_GT"/>
    <property type="match status" value="1"/>
</dbReference>
<dbReference type="Pfam" id="PF03291">
    <property type="entry name" value="mRNA_G-N7_MeTrfase"/>
    <property type="match status" value="1"/>
</dbReference>
<dbReference type="PANTHER" id="PTHR12189">
    <property type="entry name" value="MRNA GUANINE-7- METHYLTRANSFERASE"/>
    <property type="match status" value="1"/>
</dbReference>
<dbReference type="GeneID" id="25392340"/>
<evidence type="ECO:0000256" key="7">
    <source>
        <dbReference type="ARBA" id="ARBA00022603"/>
    </source>
</evidence>
<dbReference type="GO" id="GO:0004482">
    <property type="term" value="F:mRNA 5'-cap (guanine-N7-)-methyltransferase activity"/>
    <property type="evidence" value="ECO:0007669"/>
    <property type="project" value="UniProtKB-EC"/>
</dbReference>
<dbReference type="InterPro" id="IPR046428">
    <property type="entry name" value="MCEL_OB_dom_sf"/>
</dbReference>
<comment type="subcellular location">
    <subcellularLocation>
        <location evidence="2">Virion</location>
    </subcellularLocation>
</comment>
<dbReference type="InterPro" id="IPR004971">
    <property type="entry name" value="mRNA_G-N7_MeTrfase_dom"/>
</dbReference>
<dbReference type="Proteomes" id="UP000105007">
    <property type="component" value="Segment"/>
</dbReference>
<evidence type="ECO:0000256" key="20">
    <source>
        <dbReference type="ARBA" id="ARBA00035028"/>
    </source>
</evidence>
<keyword evidence="7" id="KW-0489">Methyltransferase</keyword>
<evidence type="ECO:0000256" key="3">
    <source>
        <dbReference type="ARBA" id="ARBA00008556"/>
    </source>
</evidence>
<dbReference type="OrthoDB" id="600at10239"/>
<evidence type="ECO:0000256" key="16">
    <source>
        <dbReference type="ARBA" id="ARBA00023268"/>
    </source>
</evidence>
<dbReference type="Pfam" id="PF10640">
    <property type="entry name" value="MCEL_TPase"/>
    <property type="match status" value="1"/>
</dbReference>
<dbReference type="RefSeq" id="YP_009162545.1">
    <property type="nucleotide sequence ID" value="NC_027707.1"/>
</dbReference>
<keyword evidence="9" id="KW-0949">S-adenosyl-L-methionine</keyword>
<dbReference type="PANTHER" id="PTHR12189:SF2">
    <property type="entry name" value="MRNA CAP GUANINE-N7 METHYLTRANSFERASE"/>
    <property type="match status" value="1"/>
</dbReference>
<dbReference type="EMBL" id="KT159937">
    <property type="protein sequence ID" value="AKR04297.1"/>
    <property type="molecule type" value="Genomic_DNA"/>
</dbReference>
<gene>
    <name evidence="23" type="ORF">SGPV173</name>
</gene>
<dbReference type="Gene3D" id="3.20.100.20">
    <property type="match status" value="1"/>
</dbReference>
<evidence type="ECO:0000256" key="2">
    <source>
        <dbReference type="ARBA" id="ARBA00004328"/>
    </source>
</evidence>